<evidence type="ECO:0000313" key="1">
    <source>
        <dbReference type="EMBL" id="EER47559.1"/>
    </source>
</evidence>
<accession>C5S0X6</accession>
<gene>
    <name evidence="1" type="ORF">AM305_07758</name>
</gene>
<comment type="caution">
    <text evidence="1">The sequence shown here is derived from an EMBL/GenBank/DDBJ whole genome shotgun (WGS) entry which is preliminary data.</text>
</comment>
<organism evidence="1 2">
    <name type="scientific">Actinobacillus minor NM305</name>
    <dbReference type="NCBI Taxonomy" id="637911"/>
    <lineage>
        <taxon>Bacteria</taxon>
        <taxon>Pseudomonadati</taxon>
        <taxon>Pseudomonadota</taxon>
        <taxon>Gammaproteobacteria</taxon>
        <taxon>Pasteurellales</taxon>
        <taxon>Pasteurellaceae</taxon>
        <taxon>Actinobacillus</taxon>
    </lineage>
</organism>
<reference evidence="1 2" key="1">
    <citation type="journal article" date="2010" name="Vet. Microbiol.">
        <title>Production of haemolysins by strains of the Actinobacillus minor/porcitonsillarum complex.</title>
        <authorList>
            <person name="Arya G."/>
            <person name="Niven D.F."/>
        </authorList>
    </citation>
    <scope>NUCLEOTIDE SEQUENCE [LARGE SCALE GENOMIC DNA]</scope>
    <source>
        <strain evidence="1 2">NM305</strain>
    </source>
</reference>
<dbReference type="Proteomes" id="UP000005532">
    <property type="component" value="Unassembled WGS sequence"/>
</dbReference>
<dbReference type="EMBL" id="ACQL01000069">
    <property type="protein sequence ID" value="EER47559.1"/>
    <property type="molecule type" value="Genomic_DNA"/>
</dbReference>
<sequence>MSIEHLRIQMTRYYENWRNTGNLQSWQKGWEAQCALMAKLQDLHYA</sequence>
<name>C5S0X6_9PAST</name>
<proteinExistence type="predicted"/>
<dbReference type="RefSeq" id="WP_005823357.1">
    <property type="nucleotide sequence ID" value="NZ_ACQL01000069.1"/>
</dbReference>
<dbReference type="AlphaFoldDB" id="C5S0X6"/>
<evidence type="ECO:0000313" key="2">
    <source>
        <dbReference type="Proteomes" id="UP000005532"/>
    </source>
</evidence>
<protein>
    <submittedName>
        <fullName evidence="1">Uncharacterized protein</fullName>
    </submittedName>
</protein>